<evidence type="ECO:0000256" key="9">
    <source>
        <dbReference type="PROSITE-ProRule" id="PRU10141"/>
    </source>
</evidence>
<sequence length="663" mass="72704">MGLWWGKSSKETKKKSSKESIISWHKKFISPGAPRKGYSDSSSDKESQASDYETGINSASPSKVKQREHTRISETNNSREILKPSNILLTNEIVPESPKHRRPLKSHIARLHIPHQGASLNTPTNSKSSPSRSPMRVVGQEPFMNTNVQQSHQLPLPPVSISTPFSPCSAGTALGTQRSPGRTYNPKSPGSRWKKGRLLGRGTFGHVFLGFDSESGEMCAMKEVSLFSDDPKSKESAQQLGQEIAFLSRLRHPNIVQYYGSETIDDKVYIYLEYVSGGSIYKNLQEYGQLGEAAIRSYTQQILSGLAYLHAKNTLHRDIKGANILVDPNGRIKLADFGMAKHITGPSCPLSMKGSPYWMAPEVIKTSSGYNLAVDIWSLGCTVLEMATTKPPWSQYEGVAAMFKIGYSKELPEIPDHLSDEGKDFVMQCLQRNPSKRPTASQLLEHPFVKNTASVERPILSVETIEAIPSATHAVGALAFGHCETPPCLDSPGAVSHSKSPKIAPGFSDASTTRNVSHPFSPKGSPLSRIRSPRSPQQMNLRLSPSPISSPQATSGSSTTANGGNVTLPLYQSQYTVRQNINGYLEQKPNIFRGIVQAHLSAETVSRKSGFIGNKVEQKEQLYNAHLVLANRVSLQLLRNPVRINPMLDLNLNSPTSSRNNGI</sequence>
<dbReference type="GO" id="GO:0005524">
    <property type="term" value="F:ATP binding"/>
    <property type="evidence" value="ECO:0007669"/>
    <property type="project" value="UniProtKB-UniRule"/>
</dbReference>
<gene>
    <name evidence="12" type="ORF">ACJIZ3_003950</name>
</gene>
<dbReference type="PROSITE" id="PS50011">
    <property type="entry name" value="PROTEIN_KINASE_DOM"/>
    <property type="match status" value="1"/>
</dbReference>
<evidence type="ECO:0000256" key="4">
    <source>
        <dbReference type="ARBA" id="ARBA00022741"/>
    </source>
</evidence>
<dbReference type="AlphaFoldDB" id="A0ABD3S0R1"/>
<name>A0ABD3S0R1_9LAMI</name>
<evidence type="ECO:0000313" key="12">
    <source>
        <dbReference type="EMBL" id="KAL3818045.1"/>
    </source>
</evidence>
<feature type="domain" description="Protein kinase" evidence="11">
    <location>
        <begin position="193"/>
        <end position="449"/>
    </location>
</feature>
<dbReference type="InterPro" id="IPR000719">
    <property type="entry name" value="Prot_kinase_dom"/>
</dbReference>
<feature type="compositionally biased region" description="Polar residues" evidence="10">
    <location>
        <begin position="118"/>
        <end position="132"/>
    </location>
</feature>
<dbReference type="PANTHER" id="PTHR48016">
    <property type="entry name" value="MAP KINASE KINASE KINASE SSK2-RELATED-RELATED"/>
    <property type="match status" value="1"/>
</dbReference>
<evidence type="ECO:0000259" key="11">
    <source>
        <dbReference type="PROSITE" id="PS50011"/>
    </source>
</evidence>
<feature type="compositionally biased region" description="Low complexity" evidence="10">
    <location>
        <begin position="525"/>
        <end position="536"/>
    </location>
</feature>
<dbReference type="EC" id="2.7.11.25" evidence="2"/>
<comment type="caution">
    <text evidence="12">The sequence shown here is derived from an EMBL/GenBank/DDBJ whole genome shotgun (WGS) entry which is preliminary data.</text>
</comment>
<evidence type="ECO:0000256" key="2">
    <source>
        <dbReference type="ARBA" id="ARBA00012406"/>
    </source>
</evidence>
<feature type="compositionally biased region" description="Polar residues" evidence="10">
    <location>
        <begin position="537"/>
        <end position="566"/>
    </location>
</feature>
<dbReference type="InterPro" id="IPR017441">
    <property type="entry name" value="Protein_kinase_ATP_BS"/>
</dbReference>
<evidence type="ECO:0000256" key="6">
    <source>
        <dbReference type="ARBA" id="ARBA00022840"/>
    </source>
</evidence>
<evidence type="ECO:0000256" key="3">
    <source>
        <dbReference type="ARBA" id="ARBA00022679"/>
    </source>
</evidence>
<feature type="binding site" evidence="9">
    <location>
        <position position="222"/>
    </location>
    <ligand>
        <name>ATP</name>
        <dbReference type="ChEBI" id="CHEBI:30616"/>
    </ligand>
</feature>
<dbReference type="Gene3D" id="1.10.510.10">
    <property type="entry name" value="Transferase(Phosphotransferase) domain 1"/>
    <property type="match status" value="1"/>
</dbReference>
<dbReference type="FunFam" id="1.10.510.10:FF:000186">
    <property type="entry name" value="Mitogen-activated protein kinase kinase kinase"/>
    <property type="match status" value="1"/>
</dbReference>
<evidence type="ECO:0000256" key="5">
    <source>
        <dbReference type="ARBA" id="ARBA00022777"/>
    </source>
</evidence>
<feature type="compositionally biased region" description="Polar residues" evidence="10">
    <location>
        <begin position="174"/>
        <end position="188"/>
    </location>
</feature>
<evidence type="ECO:0000256" key="1">
    <source>
        <dbReference type="ARBA" id="ARBA00006529"/>
    </source>
</evidence>
<accession>A0ABD3S0R1</accession>
<comment type="similarity">
    <text evidence="1">Belongs to the protein kinase superfamily. STE Ser/Thr protein kinase family. MAP kinase kinase kinase subfamily.</text>
</comment>
<dbReference type="EMBL" id="JBJXBP010000007">
    <property type="protein sequence ID" value="KAL3818045.1"/>
    <property type="molecule type" value="Genomic_DNA"/>
</dbReference>
<feature type="region of interest" description="Disordered" evidence="10">
    <location>
        <begin position="491"/>
        <end position="566"/>
    </location>
</feature>
<organism evidence="12 13">
    <name type="scientific">Penstemon smallii</name>
    <dbReference type="NCBI Taxonomy" id="265156"/>
    <lineage>
        <taxon>Eukaryota</taxon>
        <taxon>Viridiplantae</taxon>
        <taxon>Streptophyta</taxon>
        <taxon>Embryophyta</taxon>
        <taxon>Tracheophyta</taxon>
        <taxon>Spermatophyta</taxon>
        <taxon>Magnoliopsida</taxon>
        <taxon>eudicotyledons</taxon>
        <taxon>Gunneridae</taxon>
        <taxon>Pentapetalae</taxon>
        <taxon>asterids</taxon>
        <taxon>lamiids</taxon>
        <taxon>Lamiales</taxon>
        <taxon>Plantaginaceae</taxon>
        <taxon>Cheloneae</taxon>
        <taxon>Penstemon</taxon>
    </lineage>
</organism>
<feature type="region of interest" description="Disordered" evidence="10">
    <location>
        <begin position="1"/>
        <end position="79"/>
    </location>
</feature>
<dbReference type="InterPro" id="IPR011009">
    <property type="entry name" value="Kinase-like_dom_sf"/>
</dbReference>
<dbReference type="PANTHER" id="PTHR48016:SF17">
    <property type="entry name" value="MITOGEN-ACTIVATED PROTEIN KINASE KINASE KINASE YODA"/>
    <property type="match status" value="1"/>
</dbReference>
<keyword evidence="4 9" id="KW-0547">Nucleotide-binding</keyword>
<comment type="catalytic activity">
    <reaction evidence="8">
        <text>L-seryl-[protein] + ATP = O-phospho-L-seryl-[protein] + ADP + H(+)</text>
        <dbReference type="Rhea" id="RHEA:17989"/>
        <dbReference type="Rhea" id="RHEA-COMP:9863"/>
        <dbReference type="Rhea" id="RHEA-COMP:11604"/>
        <dbReference type="ChEBI" id="CHEBI:15378"/>
        <dbReference type="ChEBI" id="CHEBI:29999"/>
        <dbReference type="ChEBI" id="CHEBI:30616"/>
        <dbReference type="ChEBI" id="CHEBI:83421"/>
        <dbReference type="ChEBI" id="CHEBI:456216"/>
        <dbReference type="EC" id="2.7.11.25"/>
    </reaction>
</comment>
<feature type="compositionally biased region" description="Polar residues" evidence="10">
    <location>
        <begin position="509"/>
        <end position="518"/>
    </location>
</feature>
<evidence type="ECO:0000256" key="8">
    <source>
        <dbReference type="ARBA" id="ARBA00048329"/>
    </source>
</evidence>
<keyword evidence="5" id="KW-0418">Kinase</keyword>
<dbReference type="CDD" id="cd06632">
    <property type="entry name" value="STKc_MEKK1_plant"/>
    <property type="match status" value="1"/>
</dbReference>
<dbReference type="GO" id="GO:0004709">
    <property type="term" value="F:MAP kinase kinase kinase activity"/>
    <property type="evidence" value="ECO:0007669"/>
    <property type="project" value="UniProtKB-EC"/>
</dbReference>
<protein>
    <recommendedName>
        <fullName evidence="2">mitogen-activated protein kinase kinase kinase</fullName>
        <ecNumber evidence="2">2.7.11.25</ecNumber>
    </recommendedName>
</protein>
<dbReference type="InterPro" id="IPR050538">
    <property type="entry name" value="MAP_kinase_kinase_kinase"/>
</dbReference>
<dbReference type="SUPFAM" id="SSF56112">
    <property type="entry name" value="Protein kinase-like (PK-like)"/>
    <property type="match status" value="1"/>
</dbReference>
<dbReference type="Pfam" id="PF00069">
    <property type="entry name" value="Pkinase"/>
    <property type="match status" value="1"/>
</dbReference>
<reference evidence="12 13" key="1">
    <citation type="submission" date="2024-12" db="EMBL/GenBank/DDBJ databases">
        <title>The unique morphological basis and parallel evolutionary history of personate flowers in Penstemon.</title>
        <authorList>
            <person name="Depatie T.H."/>
            <person name="Wessinger C.A."/>
        </authorList>
    </citation>
    <scope>NUCLEOTIDE SEQUENCE [LARGE SCALE GENOMIC DNA]</scope>
    <source>
        <strain evidence="12">WTNN_2</strain>
        <tissue evidence="12">Leaf</tissue>
    </source>
</reference>
<keyword evidence="6 9" id="KW-0067">ATP-binding</keyword>
<keyword evidence="3" id="KW-0808">Transferase</keyword>
<dbReference type="SMART" id="SM00220">
    <property type="entry name" value="S_TKc"/>
    <property type="match status" value="1"/>
</dbReference>
<feature type="region of interest" description="Disordered" evidence="10">
    <location>
        <begin position="167"/>
        <end position="196"/>
    </location>
</feature>
<evidence type="ECO:0000313" key="13">
    <source>
        <dbReference type="Proteomes" id="UP001634393"/>
    </source>
</evidence>
<evidence type="ECO:0000256" key="7">
    <source>
        <dbReference type="ARBA" id="ARBA00047559"/>
    </source>
</evidence>
<feature type="region of interest" description="Disordered" evidence="10">
    <location>
        <begin position="113"/>
        <end position="136"/>
    </location>
</feature>
<keyword evidence="13" id="KW-1185">Reference proteome</keyword>
<comment type="catalytic activity">
    <reaction evidence="7">
        <text>L-threonyl-[protein] + ATP = O-phospho-L-threonyl-[protein] + ADP + H(+)</text>
        <dbReference type="Rhea" id="RHEA:46608"/>
        <dbReference type="Rhea" id="RHEA-COMP:11060"/>
        <dbReference type="Rhea" id="RHEA-COMP:11605"/>
        <dbReference type="ChEBI" id="CHEBI:15378"/>
        <dbReference type="ChEBI" id="CHEBI:30013"/>
        <dbReference type="ChEBI" id="CHEBI:30616"/>
        <dbReference type="ChEBI" id="CHEBI:61977"/>
        <dbReference type="ChEBI" id="CHEBI:456216"/>
        <dbReference type="EC" id="2.7.11.25"/>
    </reaction>
</comment>
<dbReference type="PROSITE" id="PS00107">
    <property type="entry name" value="PROTEIN_KINASE_ATP"/>
    <property type="match status" value="1"/>
</dbReference>
<dbReference type="Proteomes" id="UP001634393">
    <property type="component" value="Unassembled WGS sequence"/>
</dbReference>
<proteinExistence type="inferred from homology"/>
<evidence type="ECO:0000256" key="10">
    <source>
        <dbReference type="SAM" id="MobiDB-lite"/>
    </source>
</evidence>